<organism evidence="5 6">
    <name type="scientific">Miscanthus lutarioriparius</name>
    <dbReference type="NCBI Taxonomy" id="422564"/>
    <lineage>
        <taxon>Eukaryota</taxon>
        <taxon>Viridiplantae</taxon>
        <taxon>Streptophyta</taxon>
        <taxon>Embryophyta</taxon>
        <taxon>Tracheophyta</taxon>
        <taxon>Spermatophyta</taxon>
        <taxon>Magnoliopsida</taxon>
        <taxon>Liliopsida</taxon>
        <taxon>Poales</taxon>
        <taxon>Poaceae</taxon>
        <taxon>PACMAD clade</taxon>
        <taxon>Panicoideae</taxon>
        <taxon>Andropogonodae</taxon>
        <taxon>Andropogoneae</taxon>
        <taxon>Saccharinae</taxon>
        <taxon>Miscanthus</taxon>
    </lineage>
</organism>
<dbReference type="InterPro" id="IPR036388">
    <property type="entry name" value="WH-like_DNA-bd_sf"/>
</dbReference>
<dbReference type="InterPro" id="IPR032675">
    <property type="entry name" value="LRR_dom_sf"/>
</dbReference>
<dbReference type="EMBL" id="CAJGYO010000015">
    <property type="protein sequence ID" value="CAD6270760.1"/>
    <property type="molecule type" value="Genomic_DNA"/>
</dbReference>
<dbReference type="GO" id="GO:0002758">
    <property type="term" value="P:innate immune response-activating signaling pathway"/>
    <property type="evidence" value="ECO:0007669"/>
    <property type="project" value="UniProtKB-ARBA"/>
</dbReference>
<evidence type="ECO:0000313" key="5">
    <source>
        <dbReference type="EMBL" id="CAD6270760.1"/>
    </source>
</evidence>
<dbReference type="InterPro" id="IPR058922">
    <property type="entry name" value="WHD_DRP"/>
</dbReference>
<keyword evidence="1" id="KW-0677">Repeat</keyword>
<keyword evidence="2" id="KW-0611">Plant defense</keyword>
<proteinExistence type="predicted"/>
<dbReference type="PANTHER" id="PTHR23155">
    <property type="entry name" value="DISEASE RESISTANCE PROTEIN RP"/>
    <property type="match status" value="1"/>
</dbReference>
<dbReference type="Gene3D" id="3.80.10.10">
    <property type="entry name" value="Ribonuclease Inhibitor"/>
    <property type="match status" value="1"/>
</dbReference>
<evidence type="ECO:0000259" key="4">
    <source>
        <dbReference type="Pfam" id="PF23598"/>
    </source>
</evidence>
<accession>A0A811RK21</accession>
<dbReference type="SUPFAM" id="SSF52058">
    <property type="entry name" value="L domain-like"/>
    <property type="match status" value="1"/>
</dbReference>
<dbReference type="Proteomes" id="UP000604825">
    <property type="component" value="Unassembled WGS sequence"/>
</dbReference>
<protein>
    <submittedName>
        <fullName evidence="5">Uncharacterized protein</fullName>
    </submittedName>
</protein>
<comment type="caution">
    <text evidence="5">The sequence shown here is derived from an EMBL/GenBank/DDBJ whole genome shotgun (WGS) entry which is preliminary data.</text>
</comment>
<dbReference type="Pfam" id="PF23559">
    <property type="entry name" value="WHD_DRP"/>
    <property type="match status" value="1"/>
</dbReference>
<dbReference type="FunFam" id="1.10.10.10:FF:000322">
    <property type="entry name" value="Probable disease resistance protein At1g63360"/>
    <property type="match status" value="1"/>
</dbReference>
<evidence type="ECO:0000313" key="6">
    <source>
        <dbReference type="Proteomes" id="UP000604825"/>
    </source>
</evidence>
<feature type="domain" description="Disease resistance protein winged helix" evidence="3">
    <location>
        <begin position="20"/>
        <end position="90"/>
    </location>
</feature>
<dbReference type="InterPro" id="IPR044974">
    <property type="entry name" value="Disease_R_plants"/>
</dbReference>
<keyword evidence="6" id="KW-1185">Reference proteome</keyword>
<feature type="domain" description="Disease resistance R13L4/SHOC-2-like LRR" evidence="4">
    <location>
        <begin position="139"/>
        <end position="487"/>
    </location>
</feature>
<reference evidence="5" key="1">
    <citation type="submission" date="2020-10" db="EMBL/GenBank/DDBJ databases">
        <authorList>
            <person name="Han B."/>
            <person name="Lu T."/>
            <person name="Zhao Q."/>
            <person name="Huang X."/>
            <person name="Zhao Y."/>
        </authorList>
    </citation>
    <scope>NUCLEOTIDE SEQUENCE</scope>
</reference>
<evidence type="ECO:0000256" key="2">
    <source>
        <dbReference type="ARBA" id="ARBA00022821"/>
    </source>
</evidence>
<dbReference type="PANTHER" id="PTHR23155:SF947">
    <property type="entry name" value="DISEASE RESISTANCE PROTEIN RPP13"/>
    <property type="match status" value="1"/>
</dbReference>
<sequence>MSYETLSTDLQSCMLYLGTFPKSYKISRKRLTRRWLAEGLLGAQAGYTAEEIAEKYFSYLLQRNIIRPTDHCTDGTVKTCQVHDMIHEFIVRKSNEESFINVVGGHWLMPKVISKVRRLSVHATDHVQEEIEDMNLSRVRSLAVFGTSHKFPFHFFKFRIVQVLDLEGCRGLKKHHMKRVSEMILLKYLSLRKTDIDRFPSKIGRLTYLETLDIRETNVSVLPKSITGLQLLCKLIGGNKKTRKSLKLPKEMATRPMVTLRILSGIQIVEGPHALTDLHNYTALRKLLIYKLNLQKDNLAFQDLMSSIEYLGSGHLQPLEIDDESSEFINSLDSMATPPRHLTSLQLYGKLLKVPEWVTYLEDLVKLTISVTVLRTDTFKLLASMQKLFCVTFSFSAEKQDSYIEDIIKENKQNSGGSILVPGGEYKSLKLLRFTSPHLPSLTFSEGAMPELQRIDLQFTKLEGLRNMDNLASLLEVHLTMNTQADEATREIVRGLSMAATGGSAKKLKVIVDAR</sequence>
<dbReference type="InterPro" id="IPR055414">
    <property type="entry name" value="LRR_R13L4/SHOC2-like"/>
</dbReference>
<dbReference type="Gene3D" id="1.10.10.10">
    <property type="entry name" value="Winged helix-like DNA-binding domain superfamily/Winged helix DNA-binding domain"/>
    <property type="match status" value="1"/>
</dbReference>
<dbReference type="GO" id="GO:0042742">
    <property type="term" value="P:defense response to bacterium"/>
    <property type="evidence" value="ECO:0007669"/>
    <property type="project" value="UniProtKB-ARBA"/>
</dbReference>
<dbReference type="AlphaFoldDB" id="A0A811RK21"/>
<dbReference type="Pfam" id="PF23598">
    <property type="entry name" value="LRR_14"/>
    <property type="match status" value="1"/>
</dbReference>
<gene>
    <name evidence="5" type="ORF">NCGR_LOCUS54052</name>
</gene>
<name>A0A811RK21_9POAL</name>
<evidence type="ECO:0000256" key="1">
    <source>
        <dbReference type="ARBA" id="ARBA00022737"/>
    </source>
</evidence>
<evidence type="ECO:0000259" key="3">
    <source>
        <dbReference type="Pfam" id="PF23559"/>
    </source>
</evidence>
<dbReference type="OrthoDB" id="598235at2759"/>
<dbReference type="GO" id="GO:0009626">
    <property type="term" value="P:plant-type hypersensitive response"/>
    <property type="evidence" value="ECO:0007669"/>
    <property type="project" value="UniProtKB-ARBA"/>
</dbReference>